<evidence type="ECO:0000256" key="1">
    <source>
        <dbReference type="SAM" id="Phobius"/>
    </source>
</evidence>
<protein>
    <submittedName>
        <fullName evidence="2">Uncharacterized protein</fullName>
    </submittedName>
</protein>
<sequence>MEKIIMFTNSLTIAAFFAVIGLVLSVAKEGKDERAVFMAYQLFRFLFVFLLGLLSLIILYTSWRTLNYVFLRICLTTSLSLTVFAGLVYWQIIRKKY</sequence>
<keyword evidence="1" id="KW-1133">Transmembrane helix</keyword>
<keyword evidence="3" id="KW-1185">Reference proteome</keyword>
<keyword evidence="1" id="KW-0812">Transmembrane</keyword>
<feature type="transmembrane region" description="Helical" evidence="1">
    <location>
        <begin position="69"/>
        <end position="90"/>
    </location>
</feature>
<dbReference type="AlphaFoldDB" id="A0A1I2T931"/>
<dbReference type="Proteomes" id="UP000198752">
    <property type="component" value="Unassembled WGS sequence"/>
</dbReference>
<organism evidence="2 3">
    <name type="scientific">Sporolactobacillus nakayamae</name>
    <dbReference type="NCBI Taxonomy" id="269670"/>
    <lineage>
        <taxon>Bacteria</taxon>
        <taxon>Bacillati</taxon>
        <taxon>Bacillota</taxon>
        <taxon>Bacilli</taxon>
        <taxon>Bacillales</taxon>
        <taxon>Sporolactobacillaceae</taxon>
        <taxon>Sporolactobacillus</taxon>
    </lineage>
</organism>
<dbReference type="RefSeq" id="WP_093672939.1">
    <property type="nucleotide sequence ID" value="NZ_FOOY01000014.1"/>
</dbReference>
<evidence type="ECO:0000313" key="3">
    <source>
        <dbReference type="Proteomes" id="UP000198752"/>
    </source>
</evidence>
<feature type="transmembrane region" description="Helical" evidence="1">
    <location>
        <begin position="39"/>
        <end position="63"/>
    </location>
</feature>
<keyword evidence="1" id="KW-0472">Membrane</keyword>
<feature type="transmembrane region" description="Helical" evidence="1">
    <location>
        <begin position="6"/>
        <end position="27"/>
    </location>
</feature>
<reference evidence="3" key="1">
    <citation type="submission" date="2016-10" db="EMBL/GenBank/DDBJ databases">
        <authorList>
            <person name="Varghese N."/>
            <person name="Submissions S."/>
        </authorList>
    </citation>
    <scope>NUCLEOTIDE SEQUENCE [LARGE SCALE GENOMIC DNA]</scope>
    <source>
        <strain evidence="3">ATCC 700379</strain>
    </source>
</reference>
<name>A0A1I2T931_9BACL</name>
<dbReference type="OrthoDB" id="2972480at2"/>
<evidence type="ECO:0000313" key="2">
    <source>
        <dbReference type="EMBL" id="SFG61513.1"/>
    </source>
</evidence>
<dbReference type="EMBL" id="FOOY01000014">
    <property type="protein sequence ID" value="SFG61513.1"/>
    <property type="molecule type" value="Genomic_DNA"/>
</dbReference>
<gene>
    <name evidence="2" type="ORF">SAMN02982927_02227</name>
</gene>
<proteinExistence type="predicted"/>
<accession>A0A1I2T931</accession>